<dbReference type="InterPro" id="IPR040225">
    <property type="entry name" value="GIL1-like"/>
</dbReference>
<dbReference type="GO" id="GO:0009639">
    <property type="term" value="P:response to red or far red light"/>
    <property type="evidence" value="ECO:0007669"/>
    <property type="project" value="InterPro"/>
</dbReference>
<feature type="coiled-coil region" evidence="1">
    <location>
        <begin position="232"/>
        <end position="259"/>
    </location>
</feature>
<gene>
    <name evidence="4" type="ORF">QVD17_25816</name>
</gene>
<dbReference type="GO" id="GO:0009959">
    <property type="term" value="P:negative gravitropism"/>
    <property type="evidence" value="ECO:0007669"/>
    <property type="project" value="InterPro"/>
</dbReference>
<sequence>MFMTYKVCKFSQWSLRFKSCCSLINQLLFFYTCEDKACLSLISKIFQQVDADIKLYDVYYILYDMEHIMDLINQSVVTPKKSKLARTFAKVLHIRAVTNIDKLHKVKSHEQVNHDKPIINKNLHFHEENEMLESNAAMDAFIAKVFATISSVKATYAELQYAQFPYDPQGIQSADQIIVSELRGLSELKQSFLKNHIDDPSSETTRLLAEIQEQKNLIKTYDITERKLVNQSQSKDTEIVLLKQKLEQIERENKLIERRLNSSGPLTRHENLQLSKLTPNDFTTFLKHAMKSIRSFVKLMITEMEFANWDIDAAAASIQPDAVYWNETHRCYAFESFVCREMFDGFSDSSFSISGRKTSNRQQLFFDRFMELKYLKPREYIAWKPTSTFAKFCYYKYLQLVHPKMETSLFGNLNQRNLVSSNKFPETTFFESFAEVAKRVWLVHCLAFAFDPNGASVFRVRNRSRFSEVFMESVNEEAFLSPESCREVAFTVVPGFKLGTSVVQCQVYLS</sequence>
<evidence type="ECO:0000259" key="3">
    <source>
        <dbReference type="Pfam" id="PF24994"/>
    </source>
</evidence>
<feature type="domain" description="DUF641" evidence="2">
    <location>
        <begin position="135"/>
        <end position="259"/>
    </location>
</feature>
<dbReference type="InterPro" id="IPR056813">
    <property type="entry name" value="GIL1_IRKI_C"/>
</dbReference>
<keyword evidence="1" id="KW-0175">Coiled coil</keyword>
<name>A0AAD8NI04_TARER</name>
<protein>
    <recommendedName>
        <fullName evidence="6">DUF641 domain-containing protein</fullName>
    </recommendedName>
</protein>
<dbReference type="PANTHER" id="PTHR31161">
    <property type="entry name" value="PROTEIN GRAVITROPIC IN THE LIGHT 1"/>
    <property type="match status" value="1"/>
</dbReference>
<comment type="caution">
    <text evidence="4">The sequence shown here is derived from an EMBL/GenBank/DDBJ whole genome shotgun (WGS) entry which is preliminary data.</text>
</comment>
<evidence type="ECO:0000259" key="2">
    <source>
        <dbReference type="Pfam" id="PF04859"/>
    </source>
</evidence>
<evidence type="ECO:0008006" key="6">
    <source>
        <dbReference type="Google" id="ProtNLM"/>
    </source>
</evidence>
<evidence type="ECO:0000313" key="4">
    <source>
        <dbReference type="EMBL" id="KAK1416700.1"/>
    </source>
</evidence>
<dbReference type="Pfam" id="PF04859">
    <property type="entry name" value="DUF641"/>
    <property type="match status" value="1"/>
</dbReference>
<dbReference type="AlphaFoldDB" id="A0AAD8NI04"/>
<dbReference type="EMBL" id="JAUHHV010000007">
    <property type="protein sequence ID" value="KAK1416700.1"/>
    <property type="molecule type" value="Genomic_DNA"/>
</dbReference>
<organism evidence="4 5">
    <name type="scientific">Tagetes erecta</name>
    <name type="common">African marigold</name>
    <dbReference type="NCBI Taxonomy" id="13708"/>
    <lineage>
        <taxon>Eukaryota</taxon>
        <taxon>Viridiplantae</taxon>
        <taxon>Streptophyta</taxon>
        <taxon>Embryophyta</taxon>
        <taxon>Tracheophyta</taxon>
        <taxon>Spermatophyta</taxon>
        <taxon>Magnoliopsida</taxon>
        <taxon>eudicotyledons</taxon>
        <taxon>Gunneridae</taxon>
        <taxon>Pentapetalae</taxon>
        <taxon>asterids</taxon>
        <taxon>campanulids</taxon>
        <taxon>Asterales</taxon>
        <taxon>Asteraceae</taxon>
        <taxon>Asteroideae</taxon>
        <taxon>Heliantheae alliance</taxon>
        <taxon>Tageteae</taxon>
        <taxon>Tagetes</taxon>
    </lineage>
</organism>
<keyword evidence="5" id="KW-1185">Reference proteome</keyword>
<proteinExistence type="predicted"/>
<dbReference type="Pfam" id="PF24994">
    <property type="entry name" value="GIL1_IRKI_C"/>
    <property type="match status" value="1"/>
</dbReference>
<evidence type="ECO:0000313" key="5">
    <source>
        <dbReference type="Proteomes" id="UP001229421"/>
    </source>
</evidence>
<dbReference type="Proteomes" id="UP001229421">
    <property type="component" value="Unassembled WGS sequence"/>
</dbReference>
<reference evidence="4" key="1">
    <citation type="journal article" date="2023" name="bioRxiv">
        <title>Improved chromosome-level genome assembly for marigold (Tagetes erecta).</title>
        <authorList>
            <person name="Jiang F."/>
            <person name="Yuan L."/>
            <person name="Wang S."/>
            <person name="Wang H."/>
            <person name="Xu D."/>
            <person name="Wang A."/>
            <person name="Fan W."/>
        </authorList>
    </citation>
    <scope>NUCLEOTIDE SEQUENCE</scope>
    <source>
        <strain evidence="4">WSJ</strain>
        <tissue evidence="4">Leaf</tissue>
    </source>
</reference>
<accession>A0AAD8NI04</accession>
<dbReference type="InterPro" id="IPR006943">
    <property type="entry name" value="DUF641_pln"/>
</dbReference>
<feature type="domain" description="GIL1/IRKI C-terminal" evidence="3">
    <location>
        <begin position="457"/>
        <end position="508"/>
    </location>
</feature>
<evidence type="ECO:0000256" key="1">
    <source>
        <dbReference type="SAM" id="Coils"/>
    </source>
</evidence>